<sequence length="201" mass="22635">MITPPPIFHTPVVLWSKLRVLTLSPFEEKGMACLRPILEVACNTLEELYLTNSTLGIDDQLPLAGLVDLSKLSRLRVFAIYPIIRCDEPGSTVIRDINTVLSTISASNTVTKLSFDFMICGEHPFGGCLDEDWEGIYDEVIRISSGKSLELDFYMALDKIMPEWEYYGEHELSKRIKGKATSLSGHPKIWTHFWNPSGAIQ</sequence>
<dbReference type="HOGENOM" id="CLU_1307450_0_0_1"/>
<name>A0A0C2YES1_HEBCY</name>
<dbReference type="OrthoDB" id="3019731at2759"/>
<proteinExistence type="predicted"/>
<evidence type="ECO:0000313" key="1">
    <source>
        <dbReference type="EMBL" id="KIM39537.1"/>
    </source>
</evidence>
<reference evidence="1 2" key="1">
    <citation type="submission" date="2014-04" db="EMBL/GenBank/DDBJ databases">
        <authorList>
            <consortium name="DOE Joint Genome Institute"/>
            <person name="Kuo A."/>
            <person name="Gay G."/>
            <person name="Dore J."/>
            <person name="Kohler A."/>
            <person name="Nagy L.G."/>
            <person name="Floudas D."/>
            <person name="Copeland A."/>
            <person name="Barry K.W."/>
            <person name="Cichocki N."/>
            <person name="Veneault-Fourrey C."/>
            <person name="LaButti K."/>
            <person name="Lindquist E.A."/>
            <person name="Lipzen A."/>
            <person name="Lundell T."/>
            <person name="Morin E."/>
            <person name="Murat C."/>
            <person name="Sun H."/>
            <person name="Tunlid A."/>
            <person name="Henrissat B."/>
            <person name="Grigoriev I.V."/>
            <person name="Hibbett D.S."/>
            <person name="Martin F."/>
            <person name="Nordberg H.P."/>
            <person name="Cantor M.N."/>
            <person name="Hua S.X."/>
        </authorList>
    </citation>
    <scope>NUCLEOTIDE SEQUENCE [LARGE SCALE GENOMIC DNA]</scope>
    <source>
        <strain evidence="2">h7</strain>
    </source>
</reference>
<dbReference type="STRING" id="686832.A0A0C2YES1"/>
<reference evidence="2" key="2">
    <citation type="submission" date="2015-01" db="EMBL/GenBank/DDBJ databases">
        <title>Evolutionary Origins and Diversification of the Mycorrhizal Mutualists.</title>
        <authorList>
            <consortium name="DOE Joint Genome Institute"/>
            <consortium name="Mycorrhizal Genomics Consortium"/>
            <person name="Kohler A."/>
            <person name="Kuo A."/>
            <person name="Nagy L.G."/>
            <person name="Floudas D."/>
            <person name="Copeland A."/>
            <person name="Barry K.W."/>
            <person name="Cichocki N."/>
            <person name="Veneault-Fourrey C."/>
            <person name="LaButti K."/>
            <person name="Lindquist E.A."/>
            <person name="Lipzen A."/>
            <person name="Lundell T."/>
            <person name="Morin E."/>
            <person name="Murat C."/>
            <person name="Riley R."/>
            <person name="Ohm R."/>
            <person name="Sun H."/>
            <person name="Tunlid A."/>
            <person name="Henrissat B."/>
            <person name="Grigoriev I.V."/>
            <person name="Hibbett D.S."/>
            <person name="Martin F."/>
        </authorList>
    </citation>
    <scope>NUCLEOTIDE SEQUENCE [LARGE SCALE GENOMIC DNA]</scope>
    <source>
        <strain evidence="2">h7</strain>
    </source>
</reference>
<dbReference type="Proteomes" id="UP000053424">
    <property type="component" value="Unassembled WGS sequence"/>
</dbReference>
<gene>
    <name evidence="1" type="ORF">M413DRAFT_415478</name>
</gene>
<organism evidence="1 2">
    <name type="scientific">Hebeloma cylindrosporum</name>
    <dbReference type="NCBI Taxonomy" id="76867"/>
    <lineage>
        <taxon>Eukaryota</taxon>
        <taxon>Fungi</taxon>
        <taxon>Dikarya</taxon>
        <taxon>Basidiomycota</taxon>
        <taxon>Agaricomycotina</taxon>
        <taxon>Agaricomycetes</taxon>
        <taxon>Agaricomycetidae</taxon>
        <taxon>Agaricales</taxon>
        <taxon>Agaricineae</taxon>
        <taxon>Hymenogastraceae</taxon>
        <taxon>Hebeloma</taxon>
    </lineage>
</organism>
<protein>
    <submittedName>
        <fullName evidence="1">Uncharacterized protein</fullName>
    </submittedName>
</protein>
<dbReference type="AlphaFoldDB" id="A0A0C2YES1"/>
<keyword evidence="2" id="KW-1185">Reference proteome</keyword>
<accession>A0A0C2YES1</accession>
<dbReference type="EMBL" id="KN831785">
    <property type="protein sequence ID" value="KIM39537.1"/>
    <property type="molecule type" value="Genomic_DNA"/>
</dbReference>
<evidence type="ECO:0000313" key="2">
    <source>
        <dbReference type="Proteomes" id="UP000053424"/>
    </source>
</evidence>